<gene>
    <name evidence="2" type="ORF">GWK10_11745</name>
</gene>
<dbReference type="InterPro" id="IPR022134">
    <property type="entry name" value="DUF3667"/>
</dbReference>
<dbReference type="AlphaFoldDB" id="A0A6M0CIW3"/>
<proteinExistence type="predicted"/>
<sequence length="272" mass="31241">MYCKNCEEYLRYDNDFCGGCGAKIIRNRLTVKGVFAEVKEEYLVSDNKLFLTFWHLLVKPEAVIQGYIDGRRKRYLNVIAYVALSLTVLGIYLFLLRNFFPDDPFAAEFNRNLLDGRKLADLTPEQQEKFLESSKKFSNFMNSFSDLLGLIIIITTPINALASYIIFITKRKHNYAEHIVLNYYMAAQTSILSSVISIGALPFVGNSVTTALIITLISLIYIGYVFKRIYGISVFESFYKTILFYILQTTIVFFLMIFLGGIGAGIYFWLFK</sequence>
<accession>A0A6M0CIW3</accession>
<comment type="caution">
    <text evidence="2">The sequence shown here is derived from an EMBL/GenBank/DDBJ whole genome shotgun (WGS) entry which is preliminary data.</text>
</comment>
<dbReference type="RefSeq" id="WP_164032557.1">
    <property type="nucleotide sequence ID" value="NZ_JAABOQ010000004.1"/>
</dbReference>
<keyword evidence="1" id="KW-0812">Transmembrane</keyword>
<evidence type="ECO:0000313" key="3">
    <source>
        <dbReference type="Proteomes" id="UP000474296"/>
    </source>
</evidence>
<feature type="transmembrane region" description="Helical" evidence="1">
    <location>
        <begin position="75"/>
        <end position="95"/>
    </location>
</feature>
<organism evidence="2 3">
    <name type="scientific">Spongiivirga citrea</name>
    <dbReference type="NCBI Taxonomy" id="1481457"/>
    <lineage>
        <taxon>Bacteria</taxon>
        <taxon>Pseudomonadati</taxon>
        <taxon>Bacteroidota</taxon>
        <taxon>Flavobacteriia</taxon>
        <taxon>Flavobacteriales</taxon>
        <taxon>Flavobacteriaceae</taxon>
        <taxon>Spongiivirga</taxon>
    </lineage>
</organism>
<dbReference type="Proteomes" id="UP000474296">
    <property type="component" value="Unassembled WGS sequence"/>
</dbReference>
<dbReference type="Pfam" id="PF12412">
    <property type="entry name" value="DUF3667"/>
    <property type="match status" value="1"/>
</dbReference>
<reference evidence="2 3" key="1">
    <citation type="submission" date="2020-01" db="EMBL/GenBank/DDBJ databases">
        <title>Spongiivirga citrea KCTC 32990T.</title>
        <authorList>
            <person name="Wang G."/>
        </authorList>
    </citation>
    <scope>NUCLEOTIDE SEQUENCE [LARGE SCALE GENOMIC DNA]</scope>
    <source>
        <strain evidence="2 3">KCTC 32990</strain>
    </source>
</reference>
<keyword evidence="1" id="KW-0472">Membrane</keyword>
<name>A0A6M0CIW3_9FLAO</name>
<protein>
    <submittedName>
        <fullName evidence="2">DUF3667 domain-containing protein</fullName>
    </submittedName>
</protein>
<feature type="transmembrane region" description="Helical" evidence="1">
    <location>
        <begin position="210"/>
        <end position="230"/>
    </location>
</feature>
<dbReference type="EMBL" id="JAABOQ010000004">
    <property type="protein sequence ID" value="NER17888.1"/>
    <property type="molecule type" value="Genomic_DNA"/>
</dbReference>
<keyword evidence="1" id="KW-1133">Transmembrane helix</keyword>
<evidence type="ECO:0000313" key="2">
    <source>
        <dbReference type="EMBL" id="NER17888.1"/>
    </source>
</evidence>
<keyword evidence="3" id="KW-1185">Reference proteome</keyword>
<evidence type="ECO:0000256" key="1">
    <source>
        <dbReference type="SAM" id="Phobius"/>
    </source>
</evidence>
<feature type="transmembrane region" description="Helical" evidence="1">
    <location>
        <begin position="147"/>
        <end position="169"/>
    </location>
</feature>
<feature type="transmembrane region" description="Helical" evidence="1">
    <location>
        <begin position="181"/>
        <end position="204"/>
    </location>
</feature>
<feature type="transmembrane region" description="Helical" evidence="1">
    <location>
        <begin position="242"/>
        <end position="270"/>
    </location>
</feature>